<dbReference type="PANTHER" id="PTHR24418">
    <property type="entry name" value="TYROSINE-PROTEIN KINASE"/>
    <property type="match status" value="1"/>
</dbReference>
<keyword evidence="2" id="KW-0597">Phosphoprotein</keyword>
<dbReference type="SMART" id="SM00326">
    <property type="entry name" value="SH3"/>
    <property type="match status" value="1"/>
</dbReference>
<evidence type="ECO:0000313" key="18">
    <source>
        <dbReference type="Proteomes" id="UP001107558"/>
    </source>
</evidence>
<dbReference type="InterPro" id="IPR000980">
    <property type="entry name" value="SH2"/>
</dbReference>
<dbReference type="PROSITE" id="PS50002">
    <property type="entry name" value="SH3"/>
    <property type="match status" value="1"/>
</dbReference>
<evidence type="ECO:0000313" key="17">
    <source>
        <dbReference type="EMBL" id="KAG5682068.1"/>
    </source>
</evidence>
<feature type="domain" description="Protein kinase" evidence="16">
    <location>
        <begin position="198"/>
        <end position="451"/>
    </location>
</feature>
<dbReference type="InterPro" id="IPR036860">
    <property type="entry name" value="SH2_dom_sf"/>
</dbReference>
<dbReference type="PROSITE" id="PS00107">
    <property type="entry name" value="PROTEIN_KINASE_ATP"/>
    <property type="match status" value="1"/>
</dbReference>
<dbReference type="SMART" id="SM00252">
    <property type="entry name" value="SH2"/>
    <property type="match status" value="1"/>
</dbReference>
<dbReference type="SMART" id="SM00219">
    <property type="entry name" value="TyrKc"/>
    <property type="match status" value="1"/>
</dbReference>
<dbReference type="PROSITE" id="PS50011">
    <property type="entry name" value="PROTEIN_KINASE_DOM"/>
    <property type="match status" value="1"/>
</dbReference>
<dbReference type="InterPro" id="IPR011009">
    <property type="entry name" value="Kinase-like_dom_sf"/>
</dbReference>
<evidence type="ECO:0000259" key="16">
    <source>
        <dbReference type="PROSITE" id="PS50011"/>
    </source>
</evidence>
<keyword evidence="6 12" id="KW-0067">ATP-binding</keyword>
<dbReference type="InterPro" id="IPR008266">
    <property type="entry name" value="Tyr_kinase_AS"/>
</dbReference>
<proteinExistence type="inferred from homology"/>
<comment type="catalytic activity">
    <reaction evidence="9 13">
        <text>L-tyrosyl-[protein] + ATP = O-phospho-L-tyrosyl-[protein] + ADP + H(+)</text>
        <dbReference type="Rhea" id="RHEA:10596"/>
        <dbReference type="Rhea" id="RHEA-COMP:10136"/>
        <dbReference type="Rhea" id="RHEA-COMP:20101"/>
        <dbReference type="ChEBI" id="CHEBI:15378"/>
        <dbReference type="ChEBI" id="CHEBI:30616"/>
        <dbReference type="ChEBI" id="CHEBI:46858"/>
        <dbReference type="ChEBI" id="CHEBI:61978"/>
        <dbReference type="ChEBI" id="CHEBI:456216"/>
        <dbReference type="EC" id="2.7.10.2"/>
    </reaction>
</comment>
<dbReference type="FunFam" id="3.30.200.20:FF:000053">
    <property type="entry name" value="Tyrosine-protein kinase"/>
    <property type="match status" value="1"/>
</dbReference>
<dbReference type="PROSITE" id="PS50001">
    <property type="entry name" value="SH2"/>
    <property type="match status" value="1"/>
</dbReference>
<evidence type="ECO:0000259" key="15">
    <source>
        <dbReference type="PROSITE" id="PS50002"/>
    </source>
</evidence>
<protein>
    <recommendedName>
        <fullName evidence="13">Tyrosine-protein kinase</fullName>
        <ecNumber evidence="13">2.7.10.2</ecNumber>
    </recommendedName>
</protein>
<dbReference type="Gene3D" id="3.30.505.10">
    <property type="entry name" value="SH2 domain"/>
    <property type="match status" value="1"/>
</dbReference>
<dbReference type="FunFam" id="1.10.510.10:FF:000399">
    <property type="entry name" value="Tyrosine-protein kinase"/>
    <property type="match status" value="1"/>
</dbReference>
<name>A0A9J6CJ96_POLVA</name>
<dbReference type="SUPFAM" id="SSF55550">
    <property type="entry name" value="SH2 domain"/>
    <property type="match status" value="1"/>
</dbReference>
<keyword evidence="8 13" id="KW-0829">Tyrosine-protein kinase</keyword>
<sequence length="466" mass="54256">MGCCCSVNERSKIVIGLFDYKAQETIDISFKKGDRMQVIDESELDWWRVKNLETKARGLIPKNYVAEEGTIYCEDWFFDNISRKEAENLLLARENTKGTFLIRPSEQFNNRFSLSVKDFDRSRGYHVKHYKIKPKENGHYYIASTQTFPDLASLVAAYSRNTMGLTHILRNPCPKIPPILYDLSPSMRDGWEIDRNEIRLVKKLGEGNFGEVYYGKWKNGTEVAIKTLRQGTMSTQAFLQEAAIMKKFRHNRLVALYAVCSKEEPIYIVQEYMCKGSLLDFLHSSDGRRLRNEELVYIAAQVASGMDYLEKKQLVHRDLAARNVLVGRNLIAKVSDFGLARVINDEAYFATQGSRFPYKWTSVEGIMYGRFTIKSDVWSYGILLMELFTYGRVPYPGMSNDEVAEKVERGYRMPRPNRPEVALEIYEIMLQCWNAQEERRPTFEYLKHFFKNYGVASEMQYRDLDE</sequence>
<feature type="domain" description="SH3" evidence="15">
    <location>
        <begin position="9"/>
        <end position="70"/>
    </location>
</feature>
<evidence type="ECO:0000259" key="14">
    <source>
        <dbReference type="PROSITE" id="PS50001"/>
    </source>
</evidence>
<dbReference type="Pfam" id="PF00017">
    <property type="entry name" value="SH2"/>
    <property type="match status" value="1"/>
</dbReference>
<evidence type="ECO:0000256" key="6">
    <source>
        <dbReference type="ARBA" id="ARBA00022840"/>
    </source>
</evidence>
<dbReference type="InterPro" id="IPR001452">
    <property type="entry name" value="SH3_domain"/>
</dbReference>
<dbReference type="SUPFAM" id="SSF50044">
    <property type="entry name" value="SH3-domain"/>
    <property type="match status" value="1"/>
</dbReference>
<dbReference type="Proteomes" id="UP001107558">
    <property type="component" value="Chromosome 1"/>
</dbReference>
<dbReference type="SUPFAM" id="SSF56112">
    <property type="entry name" value="Protein kinase-like (PK-like)"/>
    <property type="match status" value="1"/>
</dbReference>
<accession>A0A9J6CJ96</accession>
<dbReference type="EC" id="2.7.10.2" evidence="13"/>
<dbReference type="EMBL" id="JADBJN010000001">
    <property type="protein sequence ID" value="KAG5682068.1"/>
    <property type="molecule type" value="Genomic_DNA"/>
</dbReference>
<dbReference type="InterPro" id="IPR017441">
    <property type="entry name" value="Protein_kinase_ATP_BS"/>
</dbReference>
<dbReference type="GO" id="GO:0007424">
    <property type="term" value="P:open tracheal system development"/>
    <property type="evidence" value="ECO:0007669"/>
    <property type="project" value="UniProtKB-ARBA"/>
</dbReference>
<dbReference type="Gene3D" id="2.30.30.40">
    <property type="entry name" value="SH3 Domains"/>
    <property type="match status" value="1"/>
</dbReference>
<evidence type="ECO:0000256" key="2">
    <source>
        <dbReference type="ARBA" id="ARBA00022553"/>
    </source>
</evidence>
<comment type="similarity">
    <text evidence="13">Belongs to the protein kinase superfamily. Tyr protein kinase family.</text>
</comment>
<keyword evidence="5 13" id="KW-0418">Kinase</keyword>
<evidence type="ECO:0000256" key="11">
    <source>
        <dbReference type="PROSITE-ProRule" id="PRU00192"/>
    </source>
</evidence>
<dbReference type="Pfam" id="PF00018">
    <property type="entry name" value="SH3_1"/>
    <property type="match status" value="1"/>
</dbReference>
<feature type="binding site" evidence="12">
    <location>
        <position position="226"/>
    </location>
    <ligand>
        <name>ATP</name>
        <dbReference type="ChEBI" id="CHEBI:30616"/>
    </ligand>
</feature>
<evidence type="ECO:0000256" key="12">
    <source>
        <dbReference type="PROSITE-ProRule" id="PRU10141"/>
    </source>
</evidence>
<dbReference type="PRINTS" id="PR00109">
    <property type="entry name" value="TYRKINASE"/>
</dbReference>
<evidence type="ECO:0000256" key="10">
    <source>
        <dbReference type="PROSITE-ProRule" id="PRU00191"/>
    </source>
</evidence>
<evidence type="ECO:0000256" key="9">
    <source>
        <dbReference type="ARBA" id="ARBA00051245"/>
    </source>
</evidence>
<keyword evidence="18" id="KW-1185">Reference proteome</keyword>
<dbReference type="AlphaFoldDB" id="A0A9J6CJ96"/>
<dbReference type="GO" id="GO:0007435">
    <property type="term" value="P:salivary gland morphogenesis"/>
    <property type="evidence" value="ECO:0007669"/>
    <property type="project" value="UniProtKB-ARBA"/>
</dbReference>
<dbReference type="Pfam" id="PF07714">
    <property type="entry name" value="PK_Tyr_Ser-Thr"/>
    <property type="match status" value="1"/>
</dbReference>
<evidence type="ECO:0000256" key="3">
    <source>
        <dbReference type="ARBA" id="ARBA00022679"/>
    </source>
</evidence>
<evidence type="ECO:0000256" key="8">
    <source>
        <dbReference type="ARBA" id="ARBA00023137"/>
    </source>
</evidence>
<comment type="caution">
    <text evidence="17">The sequence shown here is derived from an EMBL/GenBank/DDBJ whole genome shotgun (WGS) entry which is preliminary data.</text>
</comment>
<dbReference type="PROSITE" id="PS00109">
    <property type="entry name" value="PROTEIN_KINASE_TYR"/>
    <property type="match status" value="1"/>
</dbReference>
<dbReference type="GO" id="GO:0048468">
    <property type="term" value="P:cell development"/>
    <property type="evidence" value="ECO:0007669"/>
    <property type="project" value="UniProtKB-ARBA"/>
</dbReference>
<evidence type="ECO:0000256" key="7">
    <source>
        <dbReference type="ARBA" id="ARBA00022999"/>
    </source>
</evidence>
<dbReference type="PRINTS" id="PR00401">
    <property type="entry name" value="SH2DOMAIN"/>
</dbReference>
<dbReference type="GO" id="GO:0002009">
    <property type="term" value="P:morphogenesis of an epithelium"/>
    <property type="evidence" value="ECO:0007669"/>
    <property type="project" value="UniProtKB-ARBA"/>
</dbReference>
<dbReference type="GO" id="GO:0030036">
    <property type="term" value="P:actin cytoskeleton organization"/>
    <property type="evidence" value="ECO:0007669"/>
    <property type="project" value="UniProtKB-ARBA"/>
</dbReference>
<dbReference type="GO" id="GO:0005524">
    <property type="term" value="F:ATP binding"/>
    <property type="evidence" value="ECO:0007669"/>
    <property type="project" value="UniProtKB-UniRule"/>
</dbReference>
<dbReference type="GO" id="GO:0004715">
    <property type="term" value="F:non-membrane spanning protein tyrosine kinase activity"/>
    <property type="evidence" value="ECO:0007669"/>
    <property type="project" value="UniProtKB-EC"/>
</dbReference>
<dbReference type="CDD" id="cd11845">
    <property type="entry name" value="SH3_Src_like"/>
    <property type="match status" value="1"/>
</dbReference>
<dbReference type="Gene3D" id="1.10.510.10">
    <property type="entry name" value="Transferase(Phosphotransferase) domain 1"/>
    <property type="match status" value="1"/>
</dbReference>
<evidence type="ECO:0000256" key="4">
    <source>
        <dbReference type="ARBA" id="ARBA00022741"/>
    </source>
</evidence>
<gene>
    <name evidence="17" type="ORF">PVAND_011450</name>
</gene>
<dbReference type="InterPro" id="IPR000719">
    <property type="entry name" value="Prot_kinase_dom"/>
</dbReference>
<keyword evidence="7 10" id="KW-0727">SH2 domain</keyword>
<dbReference type="InterPro" id="IPR036028">
    <property type="entry name" value="SH3-like_dom_sf"/>
</dbReference>
<reference evidence="17" key="1">
    <citation type="submission" date="2021-03" db="EMBL/GenBank/DDBJ databases">
        <title>Chromosome level genome of the anhydrobiotic midge Polypedilum vanderplanki.</title>
        <authorList>
            <person name="Yoshida Y."/>
            <person name="Kikawada T."/>
            <person name="Gusev O."/>
        </authorList>
    </citation>
    <scope>NUCLEOTIDE SEQUENCE</scope>
    <source>
        <strain evidence="17">NIAS01</strain>
        <tissue evidence="17">Whole body or cell culture</tissue>
    </source>
</reference>
<feature type="domain" description="SH2" evidence="14">
    <location>
        <begin position="76"/>
        <end position="173"/>
    </location>
</feature>
<keyword evidence="3 13" id="KW-0808">Transferase</keyword>
<keyword evidence="4 12" id="KW-0547">Nucleotide-binding</keyword>
<dbReference type="InterPro" id="IPR050198">
    <property type="entry name" value="Non-receptor_tyrosine_kinases"/>
</dbReference>
<dbReference type="InterPro" id="IPR020635">
    <property type="entry name" value="Tyr_kinase_cat_dom"/>
</dbReference>
<dbReference type="PRINTS" id="PR00452">
    <property type="entry name" value="SH3DOMAIN"/>
</dbReference>
<evidence type="ECO:0000256" key="1">
    <source>
        <dbReference type="ARBA" id="ARBA00022443"/>
    </source>
</evidence>
<evidence type="ECO:0000256" key="5">
    <source>
        <dbReference type="ARBA" id="ARBA00022777"/>
    </source>
</evidence>
<evidence type="ECO:0000256" key="13">
    <source>
        <dbReference type="RuleBase" id="RU362096"/>
    </source>
</evidence>
<organism evidence="17 18">
    <name type="scientific">Polypedilum vanderplanki</name>
    <name type="common">Sleeping chironomid midge</name>
    <dbReference type="NCBI Taxonomy" id="319348"/>
    <lineage>
        <taxon>Eukaryota</taxon>
        <taxon>Metazoa</taxon>
        <taxon>Ecdysozoa</taxon>
        <taxon>Arthropoda</taxon>
        <taxon>Hexapoda</taxon>
        <taxon>Insecta</taxon>
        <taxon>Pterygota</taxon>
        <taxon>Neoptera</taxon>
        <taxon>Endopterygota</taxon>
        <taxon>Diptera</taxon>
        <taxon>Nematocera</taxon>
        <taxon>Chironomoidea</taxon>
        <taxon>Chironomidae</taxon>
        <taxon>Chironominae</taxon>
        <taxon>Polypedilum</taxon>
        <taxon>Polypedilum</taxon>
    </lineage>
</organism>
<keyword evidence="1 11" id="KW-0728">SH3 domain</keyword>
<dbReference type="OrthoDB" id="28230at2759"/>
<dbReference type="InterPro" id="IPR001245">
    <property type="entry name" value="Ser-Thr/Tyr_kinase_cat_dom"/>
</dbReference>